<dbReference type="InterPro" id="IPR046530">
    <property type="entry name" value="BIM1-like_dom"/>
</dbReference>
<keyword evidence="7" id="KW-0449">Lipoprotein</keyword>
<evidence type="ECO:0000256" key="1">
    <source>
        <dbReference type="ARBA" id="ARBA00004609"/>
    </source>
</evidence>
<protein>
    <recommendedName>
        <fullName evidence="11">Copper acquisition factor BIM1-like domain-containing protein</fullName>
    </recommendedName>
</protein>
<feature type="transmembrane region" description="Helical" evidence="9">
    <location>
        <begin position="211"/>
        <end position="234"/>
    </location>
</feature>
<keyword evidence="5 9" id="KW-0472">Membrane</keyword>
<evidence type="ECO:0000256" key="5">
    <source>
        <dbReference type="ARBA" id="ARBA00023136"/>
    </source>
</evidence>
<comment type="caution">
    <text evidence="12">The sequence shown here is derived from an EMBL/GenBank/DDBJ whole genome shotgun (WGS) entry which is preliminary data.</text>
</comment>
<dbReference type="PANTHER" id="PTHR34992">
    <property type="entry name" value="HYPHAL ANASTAMOSIS-7 PROTEIN"/>
    <property type="match status" value="1"/>
</dbReference>
<feature type="chain" id="PRO_5041360172" description="Copper acquisition factor BIM1-like domain-containing protein" evidence="10">
    <location>
        <begin position="19"/>
        <end position="279"/>
    </location>
</feature>
<evidence type="ECO:0000256" key="7">
    <source>
        <dbReference type="ARBA" id="ARBA00023288"/>
    </source>
</evidence>
<evidence type="ECO:0000256" key="3">
    <source>
        <dbReference type="ARBA" id="ARBA00022622"/>
    </source>
</evidence>
<evidence type="ECO:0000256" key="6">
    <source>
        <dbReference type="ARBA" id="ARBA00023180"/>
    </source>
</evidence>
<dbReference type="CDD" id="cd12841">
    <property type="entry name" value="TM_EphA1"/>
    <property type="match status" value="1"/>
</dbReference>
<feature type="domain" description="Copper acquisition factor BIM1-like" evidence="11">
    <location>
        <begin position="24"/>
        <end position="168"/>
    </location>
</feature>
<keyword evidence="13" id="KW-1185">Reference proteome</keyword>
<organism evidence="12 13">
    <name type="scientific">Cercophora newfieldiana</name>
    <dbReference type="NCBI Taxonomy" id="92897"/>
    <lineage>
        <taxon>Eukaryota</taxon>
        <taxon>Fungi</taxon>
        <taxon>Dikarya</taxon>
        <taxon>Ascomycota</taxon>
        <taxon>Pezizomycotina</taxon>
        <taxon>Sordariomycetes</taxon>
        <taxon>Sordariomycetidae</taxon>
        <taxon>Sordariales</taxon>
        <taxon>Lasiosphaeriaceae</taxon>
        <taxon>Cercophora</taxon>
    </lineage>
</organism>
<feature type="signal peptide" evidence="10">
    <location>
        <begin position="1"/>
        <end position="18"/>
    </location>
</feature>
<keyword evidence="4 10" id="KW-0732">Signal</keyword>
<evidence type="ECO:0000256" key="2">
    <source>
        <dbReference type="ARBA" id="ARBA00022475"/>
    </source>
</evidence>
<dbReference type="CDD" id="cd21176">
    <property type="entry name" value="LPMO_auxiliary-like"/>
    <property type="match status" value="1"/>
</dbReference>
<feature type="region of interest" description="Disordered" evidence="8">
    <location>
        <begin position="245"/>
        <end position="279"/>
    </location>
</feature>
<dbReference type="PANTHER" id="PTHR34992:SF5">
    <property type="entry name" value="ANCHORED PROTEIN, PUTATIVE (AFU_ORTHOLOGUE AFUA_6G02800)-RELATED"/>
    <property type="match status" value="1"/>
</dbReference>
<accession>A0AA39YGY6</accession>
<sequence length="279" mass="29205">MSTLRLALVAVSAVGALAASDEFGPAAFWWPADRVWAAHMDNTAPCGSADGVGTRTKFPLTGGRISVTAKDDSYDTFISVSFMNDPRSQADFNTLRQLPITEVDPGHSCIPVPDPPTGTAPGTNATLQLRYTADFDRPENQTFYACADITYVSAAEVDFDDIPCFNATSPTDVPAPTATGIPTNSPGHDEDGPPLSTGTPSSGGNSLSKGAIAGIVIGSLVGVALIFGLGLLFYRERQRKNRLIQQRDSGRGVPWVEDPAKDSVSAGSFNLASVGPAAK</sequence>
<feature type="region of interest" description="Disordered" evidence="8">
    <location>
        <begin position="168"/>
        <end position="204"/>
    </location>
</feature>
<dbReference type="EMBL" id="JAULSV010000002">
    <property type="protein sequence ID" value="KAK0652442.1"/>
    <property type="molecule type" value="Genomic_DNA"/>
</dbReference>
<evidence type="ECO:0000259" key="11">
    <source>
        <dbReference type="Pfam" id="PF20238"/>
    </source>
</evidence>
<dbReference type="AlphaFoldDB" id="A0AA39YGY6"/>
<dbReference type="Pfam" id="PF20238">
    <property type="entry name" value="BIM1-like_dom"/>
    <property type="match status" value="1"/>
</dbReference>
<evidence type="ECO:0000313" key="13">
    <source>
        <dbReference type="Proteomes" id="UP001174936"/>
    </source>
</evidence>
<keyword evidence="9" id="KW-1133">Transmembrane helix</keyword>
<keyword evidence="6" id="KW-0325">Glycoprotein</keyword>
<evidence type="ECO:0000256" key="4">
    <source>
        <dbReference type="ARBA" id="ARBA00022729"/>
    </source>
</evidence>
<name>A0AA39YGY6_9PEZI</name>
<keyword evidence="2" id="KW-1003">Cell membrane</keyword>
<dbReference type="GO" id="GO:0005886">
    <property type="term" value="C:plasma membrane"/>
    <property type="evidence" value="ECO:0007669"/>
    <property type="project" value="UniProtKB-SubCell"/>
</dbReference>
<keyword evidence="9" id="KW-0812">Transmembrane</keyword>
<keyword evidence="3" id="KW-0336">GPI-anchor</keyword>
<evidence type="ECO:0000256" key="8">
    <source>
        <dbReference type="SAM" id="MobiDB-lite"/>
    </source>
</evidence>
<proteinExistence type="predicted"/>
<evidence type="ECO:0000256" key="10">
    <source>
        <dbReference type="SAM" id="SignalP"/>
    </source>
</evidence>
<reference evidence="12" key="1">
    <citation type="submission" date="2023-06" db="EMBL/GenBank/DDBJ databases">
        <title>Genome-scale phylogeny and comparative genomics of the fungal order Sordariales.</title>
        <authorList>
            <consortium name="Lawrence Berkeley National Laboratory"/>
            <person name="Hensen N."/>
            <person name="Bonometti L."/>
            <person name="Westerberg I."/>
            <person name="Brannstrom I.O."/>
            <person name="Guillou S."/>
            <person name="Cros-Aarteil S."/>
            <person name="Calhoun S."/>
            <person name="Haridas S."/>
            <person name="Kuo A."/>
            <person name="Mondo S."/>
            <person name="Pangilinan J."/>
            <person name="Riley R."/>
            <person name="Labutti K."/>
            <person name="Andreopoulos B."/>
            <person name="Lipzen A."/>
            <person name="Chen C."/>
            <person name="Yanf M."/>
            <person name="Daum C."/>
            <person name="Ng V."/>
            <person name="Clum A."/>
            <person name="Steindorff A."/>
            <person name="Ohm R."/>
            <person name="Martin F."/>
            <person name="Silar P."/>
            <person name="Natvig D."/>
            <person name="Lalanne C."/>
            <person name="Gautier V."/>
            <person name="Ament-Velasquez S.L."/>
            <person name="Kruys A."/>
            <person name="Hutchinson M.I."/>
            <person name="Powell A.J."/>
            <person name="Barry K."/>
            <person name="Miller A.N."/>
            <person name="Grigoriev I.V."/>
            <person name="Debuchy R."/>
            <person name="Gladieux P."/>
            <person name="Thoren M.H."/>
            <person name="Johannesson H."/>
        </authorList>
    </citation>
    <scope>NUCLEOTIDE SEQUENCE</scope>
    <source>
        <strain evidence="12">SMH2532-1</strain>
    </source>
</reference>
<dbReference type="GO" id="GO:0098552">
    <property type="term" value="C:side of membrane"/>
    <property type="evidence" value="ECO:0007669"/>
    <property type="project" value="UniProtKB-KW"/>
</dbReference>
<comment type="subcellular location">
    <subcellularLocation>
        <location evidence="1">Cell membrane</location>
        <topology evidence="1">Lipid-anchor</topology>
        <topology evidence="1">GPI-anchor</topology>
    </subcellularLocation>
</comment>
<dbReference type="Proteomes" id="UP001174936">
    <property type="component" value="Unassembled WGS sequence"/>
</dbReference>
<gene>
    <name evidence="12" type="ORF">B0T16DRAFT_101754</name>
</gene>
<dbReference type="InterPro" id="IPR046936">
    <property type="entry name" value="BIM1-like"/>
</dbReference>
<evidence type="ECO:0000256" key="9">
    <source>
        <dbReference type="SAM" id="Phobius"/>
    </source>
</evidence>
<evidence type="ECO:0000313" key="12">
    <source>
        <dbReference type="EMBL" id="KAK0652442.1"/>
    </source>
</evidence>